<comment type="caution">
    <text evidence="11">The sequence shown here is derived from an EMBL/GenBank/DDBJ whole genome shotgun (WGS) entry which is preliminary data.</text>
</comment>
<dbReference type="FunFam" id="1.20.1250.20:FF:001511">
    <property type="entry name" value="Solute carrier family 2, facilitated glucose transporter member 5"/>
    <property type="match status" value="1"/>
</dbReference>
<sequence>MFGVEGLTASLLFAIIVSAFGSAFQHGYNTGVVNAPQAVIEKWIASLMQSNETAGNATAMSSEELKSQATFIFSTIVSIYCLGGMVGGALTNIWSNIFGRKWGLVWNNLFIFISAAMMGLSKQSGSYVMLIVGRFFVGVNNGLNPGLASMYLSEISPISLRGGVGSMYQLFLTISILIAQIVSHGAMLGTDESWPLLFVVIVIPALLQTLLLPFCGDSPRYLMEKNREEASKNALIWFRRTDNVQAELAIIKSESQAERTVGKVPLTELLTNPMLRAPLLISCVIMLGQQFSGINAVIFYSTSTFKEVKMDDASAQMGTLLIGVMNVFMTVISTLIVDKAGRKTLLAIGFGSMAVDTIILCICLVLAKVNLTFGYASIVFVVLFVVLFAIGPGSIPWFLMTELFLPNARQQAISIAVAVNWLSNYVVSVTFLPLQQMLQAYVFVIFVILQVFFAMYVLLKVPETKNRKIEDIIKEFQPK</sequence>
<keyword evidence="2 7" id="KW-0813">Transport</keyword>
<feature type="transmembrane region" description="Helical" evidence="8">
    <location>
        <begin position="69"/>
        <end position="90"/>
    </location>
</feature>
<reference evidence="11 12" key="1">
    <citation type="submission" date="2024-03" db="EMBL/GenBank/DDBJ databases">
        <title>Adaptation during the transition from Ophiocordyceps entomopathogen to insect associate is accompanied by gene loss and intensified selection.</title>
        <authorList>
            <person name="Ward C.M."/>
            <person name="Onetto C.A."/>
            <person name="Borneman A.R."/>
        </authorList>
    </citation>
    <scope>NUCLEOTIDE SEQUENCE [LARGE SCALE GENOMIC DNA]</scope>
    <source>
        <strain evidence="11">AWRI1</strain>
        <tissue evidence="11">Single Adult Female</tissue>
    </source>
</reference>
<comment type="similarity">
    <text evidence="7">Belongs to the major facilitator superfamily. Sugar transporter (TC 2.A.1.1) family.</text>
</comment>
<organism evidence="11 12">
    <name type="scientific">Parthenolecanium corni</name>
    <dbReference type="NCBI Taxonomy" id="536013"/>
    <lineage>
        <taxon>Eukaryota</taxon>
        <taxon>Metazoa</taxon>
        <taxon>Ecdysozoa</taxon>
        <taxon>Arthropoda</taxon>
        <taxon>Hexapoda</taxon>
        <taxon>Insecta</taxon>
        <taxon>Pterygota</taxon>
        <taxon>Neoptera</taxon>
        <taxon>Paraneoptera</taxon>
        <taxon>Hemiptera</taxon>
        <taxon>Sternorrhyncha</taxon>
        <taxon>Coccoidea</taxon>
        <taxon>Coccidae</taxon>
        <taxon>Parthenolecanium</taxon>
    </lineage>
</organism>
<gene>
    <name evidence="11" type="ORF">V9T40_004680</name>
</gene>
<feature type="transmembrane region" description="Helical" evidence="8">
    <location>
        <begin position="320"/>
        <end position="337"/>
    </location>
</feature>
<evidence type="ECO:0000256" key="5">
    <source>
        <dbReference type="ARBA" id="ARBA00022989"/>
    </source>
</evidence>
<feature type="transmembrane region" description="Helical" evidence="8">
    <location>
        <begin position="412"/>
        <end position="434"/>
    </location>
</feature>
<keyword evidence="6 8" id="KW-0472">Membrane</keyword>
<feature type="chain" id="PRO_5042841929" description="Major facilitator superfamily (MFS) profile domain-containing protein" evidence="9">
    <location>
        <begin position="22"/>
        <end position="479"/>
    </location>
</feature>
<dbReference type="SUPFAM" id="SSF103473">
    <property type="entry name" value="MFS general substrate transporter"/>
    <property type="match status" value="1"/>
</dbReference>
<dbReference type="PROSITE" id="PS00217">
    <property type="entry name" value="SUGAR_TRANSPORT_2"/>
    <property type="match status" value="1"/>
</dbReference>
<evidence type="ECO:0000259" key="10">
    <source>
        <dbReference type="PROSITE" id="PS50850"/>
    </source>
</evidence>
<dbReference type="GO" id="GO:0005886">
    <property type="term" value="C:plasma membrane"/>
    <property type="evidence" value="ECO:0007669"/>
    <property type="project" value="UniProtKB-SubCell"/>
</dbReference>
<dbReference type="InterPro" id="IPR005829">
    <property type="entry name" value="Sugar_transporter_CS"/>
</dbReference>
<feature type="transmembrane region" description="Helical" evidence="8">
    <location>
        <begin position="126"/>
        <end position="143"/>
    </location>
</feature>
<keyword evidence="12" id="KW-1185">Reference proteome</keyword>
<evidence type="ECO:0000256" key="9">
    <source>
        <dbReference type="SAM" id="SignalP"/>
    </source>
</evidence>
<proteinExistence type="inferred from homology"/>
<feature type="transmembrane region" description="Helical" evidence="8">
    <location>
        <begin position="279"/>
        <end position="300"/>
    </location>
</feature>
<dbReference type="GO" id="GO:1990539">
    <property type="term" value="P:fructose import across plasma membrane"/>
    <property type="evidence" value="ECO:0007669"/>
    <property type="project" value="UniProtKB-ARBA"/>
</dbReference>
<dbReference type="GO" id="GO:0005353">
    <property type="term" value="F:fructose transmembrane transporter activity"/>
    <property type="evidence" value="ECO:0007669"/>
    <property type="project" value="UniProtKB-ARBA"/>
</dbReference>
<feature type="transmembrane region" description="Helical" evidence="8">
    <location>
        <begin position="373"/>
        <end position="400"/>
    </location>
</feature>
<dbReference type="Pfam" id="PF00083">
    <property type="entry name" value="Sugar_tr"/>
    <property type="match status" value="1"/>
</dbReference>
<feature type="transmembrane region" description="Helical" evidence="8">
    <location>
        <begin position="194"/>
        <end position="215"/>
    </location>
</feature>
<evidence type="ECO:0000256" key="7">
    <source>
        <dbReference type="RuleBase" id="RU003346"/>
    </source>
</evidence>
<keyword evidence="5 8" id="KW-1133">Transmembrane helix</keyword>
<name>A0AAN9TCQ7_9HEMI</name>
<evidence type="ECO:0000313" key="12">
    <source>
        <dbReference type="Proteomes" id="UP001367676"/>
    </source>
</evidence>
<evidence type="ECO:0000256" key="4">
    <source>
        <dbReference type="ARBA" id="ARBA00022692"/>
    </source>
</evidence>
<dbReference type="InterPro" id="IPR036259">
    <property type="entry name" value="MFS_trans_sf"/>
</dbReference>
<feature type="domain" description="Major facilitator superfamily (MFS) profile" evidence="10">
    <location>
        <begin position="15"/>
        <end position="465"/>
    </location>
</feature>
<protein>
    <recommendedName>
        <fullName evidence="10">Major facilitator superfamily (MFS) profile domain-containing protein</fullName>
    </recommendedName>
</protein>
<dbReference type="InterPro" id="IPR020846">
    <property type="entry name" value="MFS_dom"/>
</dbReference>
<dbReference type="Gene3D" id="1.20.1250.20">
    <property type="entry name" value="MFS general substrate transporter like domains"/>
    <property type="match status" value="1"/>
</dbReference>
<keyword evidence="3" id="KW-1003">Cell membrane</keyword>
<evidence type="ECO:0000256" key="1">
    <source>
        <dbReference type="ARBA" id="ARBA00004651"/>
    </source>
</evidence>
<dbReference type="PANTHER" id="PTHR23503">
    <property type="entry name" value="SOLUTE CARRIER FAMILY 2"/>
    <property type="match status" value="1"/>
</dbReference>
<dbReference type="InterPro" id="IPR005828">
    <property type="entry name" value="MFS_sugar_transport-like"/>
</dbReference>
<comment type="subcellular location">
    <subcellularLocation>
        <location evidence="1">Cell membrane</location>
        <topology evidence="1">Multi-pass membrane protein</topology>
    </subcellularLocation>
</comment>
<dbReference type="PRINTS" id="PR00171">
    <property type="entry name" value="SUGRTRNSPORT"/>
</dbReference>
<evidence type="ECO:0000256" key="6">
    <source>
        <dbReference type="ARBA" id="ARBA00023136"/>
    </source>
</evidence>
<dbReference type="PROSITE" id="PS50850">
    <property type="entry name" value="MFS"/>
    <property type="match status" value="1"/>
</dbReference>
<evidence type="ECO:0000256" key="8">
    <source>
        <dbReference type="SAM" id="Phobius"/>
    </source>
</evidence>
<feature type="transmembrane region" description="Helical" evidence="8">
    <location>
        <begin position="102"/>
        <end position="120"/>
    </location>
</feature>
<feature type="signal peptide" evidence="9">
    <location>
        <begin position="1"/>
        <end position="21"/>
    </location>
</feature>
<dbReference type="InterPro" id="IPR045263">
    <property type="entry name" value="GLUT"/>
</dbReference>
<accession>A0AAN9TCQ7</accession>
<feature type="transmembrane region" description="Helical" evidence="8">
    <location>
        <begin position="440"/>
        <end position="459"/>
    </location>
</feature>
<keyword evidence="9" id="KW-0732">Signal</keyword>
<evidence type="ECO:0000256" key="2">
    <source>
        <dbReference type="ARBA" id="ARBA00022448"/>
    </source>
</evidence>
<feature type="transmembrane region" description="Helical" evidence="8">
    <location>
        <begin position="164"/>
        <end position="182"/>
    </location>
</feature>
<evidence type="ECO:0000256" key="3">
    <source>
        <dbReference type="ARBA" id="ARBA00022475"/>
    </source>
</evidence>
<dbReference type="EMBL" id="JBBCAQ010000032">
    <property type="protein sequence ID" value="KAK7583717.1"/>
    <property type="molecule type" value="Genomic_DNA"/>
</dbReference>
<dbReference type="AlphaFoldDB" id="A0AAN9TCQ7"/>
<dbReference type="Proteomes" id="UP001367676">
    <property type="component" value="Unassembled WGS sequence"/>
</dbReference>
<evidence type="ECO:0000313" key="11">
    <source>
        <dbReference type="EMBL" id="KAK7583717.1"/>
    </source>
</evidence>
<feature type="transmembrane region" description="Helical" evidence="8">
    <location>
        <begin position="344"/>
        <end position="367"/>
    </location>
</feature>
<dbReference type="InterPro" id="IPR003663">
    <property type="entry name" value="Sugar/inositol_transpt"/>
</dbReference>
<dbReference type="NCBIfam" id="TIGR00879">
    <property type="entry name" value="SP"/>
    <property type="match status" value="1"/>
</dbReference>
<keyword evidence="4 8" id="KW-0812">Transmembrane</keyword>
<dbReference type="PANTHER" id="PTHR23503:SF8">
    <property type="entry name" value="FACILITATED GLUCOSE TRANSPORTER PROTEIN 1"/>
    <property type="match status" value="1"/>
</dbReference>